<dbReference type="InterPro" id="IPR009963">
    <property type="entry name" value="DUF1490"/>
</dbReference>
<sequence>MSEHGEKERRPAAARMLRKAAGTVATGVAGVLVVRLAEGREPGSLPRKVAVRVTRWGIVGSRRAEAVIERARLAAGDVRAAAYADLGEQAPPPASRGAGGHDHPH</sequence>
<dbReference type="RefSeq" id="WP_207225862.1">
    <property type="nucleotide sequence ID" value="NZ_POQT01000002.1"/>
</dbReference>
<protein>
    <submittedName>
        <fullName evidence="2">Uncharacterized protein DUF1490</fullName>
    </submittedName>
</protein>
<dbReference type="AlphaFoldDB" id="A0A4Q7YBE2"/>
<evidence type="ECO:0000313" key="3">
    <source>
        <dbReference type="Proteomes" id="UP000292507"/>
    </source>
</evidence>
<feature type="region of interest" description="Disordered" evidence="1">
    <location>
        <begin position="84"/>
        <end position="105"/>
    </location>
</feature>
<comment type="caution">
    <text evidence="2">The sequence shown here is derived from an EMBL/GenBank/DDBJ whole genome shotgun (WGS) entry which is preliminary data.</text>
</comment>
<name>A0A4Q7YBE2_9ACTN</name>
<accession>A0A4Q7YBE2</accession>
<reference evidence="2 3" key="1">
    <citation type="submission" date="2019-02" db="EMBL/GenBank/DDBJ databases">
        <title>Sequencing the genomes of 1000 actinobacteria strains.</title>
        <authorList>
            <person name="Klenk H.-P."/>
        </authorList>
    </citation>
    <scope>NUCLEOTIDE SEQUENCE [LARGE SCALE GENOMIC DNA]</scope>
    <source>
        <strain evidence="2 3">DSM 44509</strain>
    </source>
</reference>
<dbReference type="EMBL" id="SHKV01000001">
    <property type="protein sequence ID" value="RZU33531.1"/>
    <property type="molecule type" value="Genomic_DNA"/>
</dbReference>
<organism evidence="2 3">
    <name type="scientific">Blastococcus saxobsidens</name>
    <dbReference type="NCBI Taxonomy" id="138336"/>
    <lineage>
        <taxon>Bacteria</taxon>
        <taxon>Bacillati</taxon>
        <taxon>Actinomycetota</taxon>
        <taxon>Actinomycetes</taxon>
        <taxon>Geodermatophilales</taxon>
        <taxon>Geodermatophilaceae</taxon>
        <taxon>Blastococcus</taxon>
    </lineage>
</organism>
<proteinExistence type="predicted"/>
<evidence type="ECO:0000256" key="1">
    <source>
        <dbReference type="SAM" id="MobiDB-lite"/>
    </source>
</evidence>
<gene>
    <name evidence="2" type="ORF">BKA19_3263</name>
</gene>
<evidence type="ECO:0000313" key="2">
    <source>
        <dbReference type="EMBL" id="RZU33531.1"/>
    </source>
</evidence>
<dbReference type="Pfam" id="PF07371">
    <property type="entry name" value="DUF1490"/>
    <property type="match status" value="1"/>
</dbReference>
<dbReference type="Proteomes" id="UP000292507">
    <property type="component" value="Unassembled WGS sequence"/>
</dbReference>
<keyword evidence="3" id="KW-1185">Reference proteome</keyword>